<evidence type="ECO:0000256" key="3">
    <source>
        <dbReference type="ARBA" id="ARBA00022692"/>
    </source>
</evidence>
<comment type="similarity">
    <text evidence="2">Belongs to the TspO/BZRP family.</text>
</comment>
<feature type="transmembrane region" description="Helical" evidence="6">
    <location>
        <begin position="133"/>
        <end position="155"/>
    </location>
</feature>
<name>A0A0G0ZHF2_9BACT</name>
<dbReference type="PATRIC" id="fig|1618659.3.peg.460"/>
<evidence type="ECO:0000256" key="5">
    <source>
        <dbReference type="ARBA" id="ARBA00023136"/>
    </source>
</evidence>
<dbReference type="CDD" id="cd15904">
    <property type="entry name" value="TSPO_MBR"/>
    <property type="match status" value="1"/>
</dbReference>
<evidence type="ECO:0000256" key="2">
    <source>
        <dbReference type="ARBA" id="ARBA00007524"/>
    </source>
</evidence>
<evidence type="ECO:0000313" key="7">
    <source>
        <dbReference type="EMBL" id="KKS48127.1"/>
    </source>
</evidence>
<dbReference type="PANTHER" id="PTHR10057:SF0">
    <property type="entry name" value="TRANSLOCATOR PROTEIN"/>
    <property type="match status" value="1"/>
</dbReference>
<dbReference type="PIRSF" id="PIRSF005859">
    <property type="entry name" value="PBR"/>
    <property type="match status" value="1"/>
</dbReference>
<gene>
    <name evidence="7" type="ORF">UV11_C0011G0008</name>
</gene>
<proteinExistence type="inferred from homology"/>
<dbReference type="GO" id="GO:0033013">
    <property type="term" value="P:tetrapyrrole metabolic process"/>
    <property type="evidence" value="ECO:0007669"/>
    <property type="project" value="UniProtKB-ARBA"/>
</dbReference>
<evidence type="ECO:0000313" key="8">
    <source>
        <dbReference type="Proteomes" id="UP000034036"/>
    </source>
</evidence>
<dbReference type="Pfam" id="PF03073">
    <property type="entry name" value="TspO_MBR"/>
    <property type="match status" value="1"/>
</dbReference>
<dbReference type="PANTHER" id="PTHR10057">
    <property type="entry name" value="PERIPHERAL-TYPE BENZODIAZEPINE RECEPTOR"/>
    <property type="match status" value="1"/>
</dbReference>
<keyword evidence="4 6" id="KW-1133">Transmembrane helix</keyword>
<accession>A0A0G0ZHF2</accession>
<feature type="transmembrane region" description="Helical" evidence="6">
    <location>
        <begin position="108"/>
        <end position="126"/>
    </location>
</feature>
<feature type="transmembrane region" description="Helical" evidence="6">
    <location>
        <begin position="80"/>
        <end position="102"/>
    </location>
</feature>
<evidence type="ECO:0000256" key="1">
    <source>
        <dbReference type="ARBA" id="ARBA00004141"/>
    </source>
</evidence>
<protein>
    <submittedName>
        <fullName evidence="7">TspO and MBR like protein</fullName>
    </submittedName>
</protein>
<dbReference type="EMBL" id="LCDF01000011">
    <property type="protein sequence ID" value="KKS48127.1"/>
    <property type="molecule type" value="Genomic_DNA"/>
</dbReference>
<evidence type="ECO:0000256" key="6">
    <source>
        <dbReference type="SAM" id="Phobius"/>
    </source>
</evidence>
<organism evidence="7 8">
    <name type="scientific">Candidatus Giovannonibacteria bacterium GW2011_GWF2_42_19</name>
    <dbReference type="NCBI Taxonomy" id="1618659"/>
    <lineage>
        <taxon>Bacteria</taxon>
        <taxon>Candidatus Giovannoniibacteriota</taxon>
    </lineage>
</organism>
<keyword evidence="3 6" id="KW-0812">Transmembrane</keyword>
<dbReference type="InterPro" id="IPR038330">
    <property type="entry name" value="TspO/MBR-related_sf"/>
</dbReference>
<dbReference type="AlphaFoldDB" id="A0A0G0ZHF2"/>
<dbReference type="InterPro" id="IPR004307">
    <property type="entry name" value="TspO_MBR"/>
</dbReference>
<dbReference type="STRING" id="1618659.UV11_C0011G0008"/>
<sequence length="158" mass="17423">MKINNTFKLIIAIVVSELAGIIGSVFTTPSIAGWYAGIVKPALNPPAWVFGPVWTTLFALMGIAAFLVWKKGLDRKDVKIALGIFLGQLVLNTLWSIIFFGLHSPGGALVEIVFLWLAILATIIVFGKISKPAAWLLVPYILWVSFAMYLNYAIWMLN</sequence>
<dbReference type="GO" id="GO:0016020">
    <property type="term" value="C:membrane"/>
    <property type="evidence" value="ECO:0007669"/>
    <property type="project" value="UniProtKB-SubCell"/>
</dbReference>
<dbReference type="Proteomes" id="UP000034036">
    <property type="component" value="Unassembled WGS sequence"/>
</dbReference>
<feature type="transmembrane region" description="Helical" evidence="6">
    <location>
        <begin position="47"/>
        <end position="68"/>
    </location>
</feature>
<feature type="transmembrane region" description="Helical" evidence="6">
    <location>
        <begin position="7"/>
        <end position="27"/>
    </location>
</feature>
<dbReference type="Gene3D" id="1.20.1260.100">
    <property type="entry name" value="TspO/MBR protein"/>
    <property type="match status" value="1"/>
</dbReference>
<comment type="caution">
    <text evidence="7">The sequence shown here is derived from an EMBL/GenBank/DDBJ whole genome shotgun (WGS) entry which is preliminary data.</text>
</comment>
<dbReference type="FunFam" id="1.20.1260.100:FF:000001">
    <property type="entry name" value="translocator protein 2"/>
    <property type="match status" value="1"/>
</dbReference>
<reference evidence="7 8" key="1">
    <citation type="journal article" date="2015" name="Nature">
        <title>rRNA introns, odd ribosomes, and small enigmatic genomes across a large radiation of phyla.</title>
        <authorList>
            <person name="Brown C.T."/>
            <person name="Hug L.A."/>
            <person name="Thomas B.C."/>
            <person name="Sharon I."/>
            <person name="Castelle C.J."/>
            <person name="Singh A."/>
            <person name="Wilkins M.J."/>
            <person name="Williams K.H."/>
            <person name="Banfield J.F."/>
        </authorList>
    </citation>
    <scope>NUCLEOTIDE SEQUENCE [LARGE SCALE GENOMIC DNA]</scope>
</reference>
<keyword evidence="5 6" id="KW-0472">Membrane</keyword>
<evidence type="ECO:0000256" key="4">
    <source>
        <dbReference type="ARBA" id="ARBA00022989"/>
    </source>
</evidence>
<comment type="subcellular location">
    <subcellularLocation>
        <location evidence="1">Membrane</location>
        <topology evidence="1">Multi-pass membrane protein</topology>
    </subcellularLocation>
</comment>